<dbReference type="Proteomes" id="UP000035763">
    <property type="component" value="Unassembled WGS sequence"/>
</dbReference>
<evidence type="ECO:0000313" key="2">
    <source>
        <dbReference type="Proteomes" id="UP000035763"/>
    </source>
</evidence>
<dbReference type="AlphaFoldDB" id="W6JZZ5"/>
<reference evidence="1 2" key="1">
    <citation type="journal article" date="2013" name="ISME J.">
        <title>A metabolic model for members of the genus Tetrasphaera involved in enhanced biological phosphorus removal.</title>
        <authorList>
            <person name="Kristiansen R."/>
            <person name="Nguyen H.T.T."/>
            <person name="Saunders A.M."/>
            <person name="Nielsen J.L."/>
            <person name="Wimmer R."/>
            <person name="Le V.Q."/>
            <person name="McIlroy S.J."/>
            <person name="Petrovski S."/>
            <person name="Seviour R.J."/>
            <person name="Calteau A."/>
            <person name="Nielsen K.L."/>
            <person name="Nielsen P.H."/>
        </authorList>
    </citation>
    <scope>NUCLEOTIDE SEQUENCE [LARGE SCALE GENOMIC DNA]</scope>
    <source>
        <strain evidence="1 2">Ben110</strain>
    </source>
</reference>
<organism evidence="1 2">
    <name type="scientific">Nostocoides australiense Ben110</name>
    <dbReference type="NCBI Taxonomy" id="1193182"/>
    <lineage>
        <taxon>Bacteria</taxon>
        <taxon>Bacillati</taxon>
        <taxon>Actinomycetota</taxon>
        <taxon>Actinomycetes</taxon>
        <taxon>Micrococcales</taxon>
        <taxon>Intrasporangiaceae</taxon>
        <taxon>Nostocoides</taxon>
    </lineage>
</organism>
<evidence type="ECO:0000313" key="1">
    <source>
        <dbReference type="EMBL" id="CCH74797.1"/>
    </source>
</evidence>
<dbReference type="EMBL" id="CAJA01000425">
    <property type="protein sequence ID" value="CCH74797.1"/>
    <property type="molecule type" value="Genomic_DNA"/>
</dbReference>
<comment type="caution">
    <text evidence="1">The sequence shown here is derived from an EMBL/GenBank/DDBJ whole genome shotgun (WGS) entry which is preliminary data.</text>
</comment>
<protein>
    <submittedName>
        <fullName evidence="1">Uncharacterized protein</fullName>
    </submittedName>
</protein>
<accession>W6JZZ5</accession>
<sequence length="77" mass="8368">MTWDAPTALDAAGHLLGYVVAARPWEGATWKSRPVPLSWSQSAEASHLNLSRVAATMTGPDTPCIHLSTGLWIRRPM</sequence>
<proteinExistence type="predicted"/>
<dbReference type="STRING" id="1193182.BN11_4810002"/>
<gene>
    <name evidence="1" type="ORF">BN11_4810002</name>
</gene>
<name>W6JZZ5_9MICO</name>
<keyword evidence="2" id="KW-1185">Reference proteome</keyword>